<accession>W6Q171</accession>
<dbReference type="SUPFAM" id="SSF56672">
    <property type="entry name" value="DNA/RNA polymerases"/>
    <property type="match status" value="1"/>
</dbReference>
<keyword evidence="2" id="KW-1185">Reference proteome</keyword>
<evidence type="ECO:0000313" key="1">
    <source>
        <dbReference type="EMBL" id="CDM29721.1"/>
    </source>
</evidence>
<dbReference type="OrthoDB" id="4358334at2759"/>
<protein>
    <submittedName>
        <fullName evidence="1">Probable transposable element</fullName>
    </submittedName>
</protein>
<dbReference type="InterPro" id="IPR051320">
    <property type="entry name" value="Viral_Replic_Matur_Polypro"/>
</dbReference>
<dbReference type="PANTHER" id="PTHR33064:SF37">
    <property type="entry name" value="RIBONUCLEASE H"/>
    <property type="match status" value="1"/>
</dbReference>
<dbReference type="AlphaFoldDB" id="W6Q171"/>
<dbReference type="Gene3D" id="3.30.70.270">
    <property type="match status" value="2"/>
</dbReference>
<organism evidence="1 2">
    <name type="scientific">Penicillium roqueforti (strain FM164)</name>
    <dbReference type="NCBI Taxonomy" id="1365484"/>
    <lineage>
        <taxon>Eukaryota</taxon>
        <taxon>Fungi</taxon>
        <taxon>Dikarya</taxon>
        <taxon>Ascomycota</taxon>
        <taxon>Pezizomycotina</taxon>
        <taxon>Eurotiomycetes</taxon>
        <taxon>Eurotiomycetidae</taxon>
        <taxon>Eurotiales</taxon>
        <taxon>Aspergillaceae</taxon>
        <taxon>Penicillium</taxon>
    </lineage>
</organism>
<dbReference type="InterPro" id="IPR043502">
    <property type="entry name" value="DNA/RNA_pol_sf"/>
</dbReference>
<dbReference type="PANTHER" id="PTHR33064">
    <property type="entry name" value="POL PROTEIN"/>
    <property type="match status" value="1"/>
</dbReference>
<name>W6Q171_PENRF</name>
<proteinExistence type="predicted"/>
<sequence>MVDNRPTNKNLVPDLYPLPGQDEIIALAKGKRFITICRTYIDNIFAVGDTLNEHIAKLHLLFAKLDEFNITLDPKKARIRFPSLTLLGKDINSVGMLTTAEKVKAITSLVFPRTCKQLETYLRMTGDLRHYIKSYTQKSEPLQVHKTNLLKGSPIKGPQRRA</sequence>
<gene>
    <name evidence="1" type="ORF">PROQFM164_S01g003533</name>
</gene>
<evidence type="ECO:0000313" key="2">
    <source>
        <dbReference type="Proteomes" id="UP000030686"/>
    </source>
</evidence>
<dbReference type="Proteomes" id="UP000030686">
    <property type="component" value="Unassembled WGS sequence"/>
</dbReference>
<dbReference type="STRING" id="1365484.W6Q171"/>
<reference evidence="1" key="1">
    <citation type="journal article" date="2014" name="Nat. Commun.">
        <title>Multiple recent horizontal transfers of a large genomic region in cheese making fungi.</title>
        <authorList>
            <person name="Cheeseman K."/>
            <person name="Ropars J."/>
            <person name="Renault P."/>
            <person name="Dupont J."/>
            <person name="Gouzy J."/>
            <person name="Branca A."/>
            <person name="Abraham A.L."/>
            <person name="Ceppi M."/>
            <person name="Conseiller E."/>
            <person name="Debuchy R."/>
            <person name="Malagnac F."/>
            <person name="Goarin A."/>
            <person name="Silar P."/>
            <person name="Lacoste S."/>
            <person name="Sallet E."/>
            <person name="Bensimon A."/>
            <person name="Giraud T."/>
            <person name="Brygoo Y."/>
        </authorList>
    </citation>
    <scope>NUCLEOTIDE SEQUENCE [LARGE SCALE GENOMIC DNA]</scope>
    <source>
        <strain evidence="1">FM164</strain>
    </source>
</reference>
<dbReference type="EMBL" id="HG792015">
    <property type="protein sequence ID" value="CDM29721.1"/>
    <property type="molecule type" value="Genomic_DNA"/>
</dbReference>
<dbReference type="InterPro" id="IPR043128">
    <property type="entry name" value="Rev_trsase/Diguanyl_cyclase"/>
</dbReference>